<evidence type="ECO:0000256" key="1">
    <source>
        <dbReference type="ARBA" id="ARBA00006739"/>
    </source>
</evidence>
<dbReference type="CDD" id="cd00761">
    <property type="entry name" value="Glyco_tranf_GTA_type"/>
    <property type="match status" value="1"/>
</dbReference>
<protein>
    <submittedName>
        <fullName evidence="5">Glycosyl transferase, group 2 family protein</fullName>
    </submittedName>
</protein>
<dbReference type="SUPFAM" id="SSF53448">
    <property type="entry name" value="Nucleotide-diphospho-sugar transferases"/>
    <property type="match status" value="1"/>
</dbReference>
<evidence type="ECO:0000256" key="2">
    <source>
        <dbReference type="ARBA" id="ARBA00022676"/>
    </source>
</evidence>
<dbReference type="Proteomes" id="UP000068210">
    <property type="component" value="Chromosome"/>
</dbReference>
<dbReference type="GO" id="GO:0016757">
    <property type="term" value="F:glycosyltransferase activity"/>
    <property type="evidence" value="ECO:0007669"/>
    <property type="project" value="UniProtKB-KW"/>
</dbReference>
<dbReference type="RefSeq" id="WP_039801956.1">
    <property type="nucleotide sequence ID" value="NZ_CP010415.1"/>
</dbReference>
<dbReference type="Gene3D" id="3.90.550.10">
    <property type="entry name" value="Spore Coat Polysaccharide Biosynthesis Protein SpsA, Chain A"/>
    <property type="match status" value="1"/>
</dbReference>
<proteinExistence type="inferred from homology"/>
<organism evidence="5 6">
    <name type="scientific">Azotobacter chroococcum NCIMB 8003</name>
    <dbReference type="NCBI Taxonomy" id="1328314"/>
    <lineage>
        <taxon>Bacteria</taxon>
        <taxon>Pseudomonadati</taxon>
        <taxon>Pseudomonadota</taxon>
        <taxon>Gammaproteobacteria</taxon>
        <taxon>Pseudomonadales</taxon>
        <taxon>Pseudomonadaceae</taxon>
        <taxon>Azotobacter</taxon>
    </lineage>
</organism>
<dbReference type="EMBL" id="CP010415">
    <property type="protein sequence ID" value="AJE20219.1"/>
    <property type="molecule type" value="Genomic_DNA"/>
</dbReference>
<dbReference type="PANTHER" id="PTHR43685">
    <property type="entry name" value="GLYCOSYLTRANSFERASE"/>
    <property type="match status" value="1"/>
</dbReference>
<accession>A0A0C4WJP1</accession>
<dbReference type="InterPro" id="IPR050834">
    <property type="entry name" value="Glycosyltransf_2"/>
</dbReference>
<dbReference type="Pfam" id="PF00535">
    <property type="entry name" value="Glycos_transf_2"/>
    <property type="match status" value="1"/>
</dbReference>
<feature type="domain" description="Glycosyltransferase 2-like" evidence="4">
    <location>
        <begin position="8"/>
        <end position="119"/>
    </location>
</feature>
<keyword evidence="6" id="KW-1185">Reference proteome</keyword>
<dbReference type="HOGENOM" id="CLU_025996_0_4_6"/>
<keyword evidence="3 5" id="KW-0808">Transferase</keyword>
<gene>
    <name evidence="5" type="ORF">Achr_7200</name>
</gene>
<evidence type="ECO:0000259" key="4">
    <source>
        <dbReference type="Pfam" id="PF00535"/>
    </source>
</evidence>
<evidence type="ECO:0000256" key="3">
    <source>
        <dbReference type="ARBA" id="ARBA00022679"/>
    </source>
</evidence>
<keyword evidence="2" id="KW-0328">Glycosyltransferase</keyword>
<dbReference type="PANTHER" id="PTHR43685:SF5">
    <property type="entry name" value="GLYCOSYLTRANSFERASE EPSE-RELATED"/>
    <property type="match status" value="1"/>
</dbReference>
<dbReference type="InterPro" id="IPR029044">
    <property type="entry name" value="Nucleotide-diphossugar_trans"/>
</dbReference>
<dbReference type="InterPro" id="IPR001173">
    <property type="entry name" value="Glyco_trans_2-like"/>
</dbReference>
<dbReference type="AlphaFoldDB" id="A0A0C4WJP1"/>
<dbReference type="STRING" id="1328314.Achr_7200"/>
<evidence type="ECO:0000313" key="6">
    <source>
        <dbReference type="Proteomes" id="UP000068210"/>
    </source>
</evidence>
<reference evidence="5 6" key="1">
    <citation type="journal article" date="2015" name="PLoS ONE">
        <title>Azotobacter Genomes: The Genome of Azotobacter chroococcum NCIMB 8003 (ATCC 4412).</title>
        <authorList>
            <person name="Robson R.L."/>
            <person name="Jones R."/>
            <person name="Robson R.M."/>
            <person name="Schwartz A."/>
            <person name="Richardson T.H."/>
        </authorList>
    </citation>
    <scope>NUCLEOTIDE SEQUENCE [LARGE SCALE GENOMIC DNA]</scope>
    <source>
        <strain evidence="5 6">NCIMB 8003</strain>
    </source>
</reference>
<comment type="similarity">
    <text evidence="1">Belongs to the glycosyltransferase 2 family.</text>
</comment>
<name>A0A0C4WJP1_9GAMM</name>
<dbReference type="KEGG" id="acx:Achr_7200"/>
<sequence>MSRIPRVTVFIPVHNRQRYIATAVDSILAQTFEDFELLVVDDGSTDATLEVLSHYRDPRLRVECNPRNLGLPGTRNRGLELARGEYIALLDSDDKAWPNRLARQVEVLDRHPELVQIGSACDFMDAEGRRLDRVRRRPLAPDEVDASLAFYCALTNRTIMGRTAILREYRYSEDFPSCEDYELHQRLARKWRMANLADVLVCGREHPGRFTRNNQALGLDRKREICRRALLELGIEPSEDDLDRHYALSRPQKLGADLNRDYLDWTEQWLARLDAANRRTQRYVPEALLRVMTERWVQLSLQARRQLGPGAYLRLLRSPLARRLPATFLRFLRTPRPLAT</sequence>
<evidence type="ECO:0000313" key="5">
    <source>
        <dbReference type="EMBL" id="AJE20219.1"/>
    </source>
</evidence>